<evidence type="ECO:0000256" key="1">
    <source>
        <dbReference type="SAM" id="Coils"/>
    </source>
</evidence>
<dbReference type="OrthoDB" id="3246562at2"/>
<dbReference type="RefSeq" id="WP_161104197.1">
    <property type="nucleotide sequence ID" value="NZ_JBHLYI010000004.1"/>
</dbReference>
<proteinExistence type="predicted"/>
<dbReference type="AlphaFoldDB" id="A0A6I4WDS6"/>
<sequence>MDTRPIVTPPRGAARAVRHGGRDGAPPVLRVWMRGDATVAGRQPVRRFAADIARVAEEETLDLAGWEFASTATGLEARTTVRWDDPRAGHVHAAVMLRQGGEDAGRTCEWAVAADCEHGWWYDVTSPCRMLGIHGADFRDPSGVLCLDEAELWSPEHDDEPDEIEEPLRIIADPARTVGLFVVSIGTESPKSASYGLFPGVVAMALITEEGRDALNRRLPRQPIPACGARYFPAPCDPSMTEQRLGTSHASRSATYQRLVDEALSARAATPPAGLAAATVALLPRPPGDDRTDGDLARLRERVRRLEDELARARERHTATRQALQRAECRREAAAKRADRLAAELDETRARLDDPALERQLHDALTDRDVYAQALEIAEEERDVAVRERGLLAIRLARAESVARPSVRPARSRATTDEVPADFGALLTAAATRFPLLLLDDLDPAGTTALDAYPKAQVWRRRTWDALATLDAYARARREAHAADRREPVPHLADVHAFIRAGRPGALISANIVALGESENVNADPRYRNARMFPVRPETHPTGRAFFAAHIKIDGPRPPAPRLHFYDDTCGPTGRVYIGHIGPHLPTSRTN</sequence>
<feature type="region of interest" description="Disordered" evidence="2">
    <location>
        <begin position="1"/>
        <end position="20"/>
    </location>
</feature>
<organism evidence="3 4">
    <name type="scientific">Actinomadura rayongensis</name>
    <dbReference type="NCBI Taxonomy" id="1429076"/>
    <lineage>
        <taxon>Bacteria</taxon>
        <taxon>Bacillati</taxon>
        <taxon>Actinomycetota</taxon>
        <taxon>Actinomycetes</taxon>
        <taxon>Streptosporangiales</taxon>
        <taxon>Thermomonosporaceae</taxon>
        <taxon>Actinomadura</taxon>
    </lineage>
</organism>
<dbReference type="Proteomes" id="UP000431901">
    <property type="component" value="Unassembled WGS sequence"/>
</dbReference>
<evidence type="ECO:0000313" key="3">
    <source>
        <dbReference type="EMBL" id="MXQ65996.1"/>
    </source>
</evidence>
<feature type="coiled-coil region" evidence="1">
    <location>
        <begin position="289"/>
        <end position="351"/>
    </location>
</feature>
<dbReference type="EMBL" id="WUTW01000003">
    <property type="protein sequence ID" value="MXQ65996.1"/>
    <property type="molecule type" value="Genomic_DNA"/>
</dbReference>
<protein>
    <submittedName>
        <fullName evidence="3">Uncharacterized protein</fullName>
    </submittedName>
</protein>
<gene>
    <name evidence="3" type="ORF">GQ466_18420</name>
</gene>
<accession>A0A6I4WDS6</accession>
<evidence type="ECO:0000256" key="2">
    <source>
        <dbReference type="SAM" id="MobiDB-lite"/>
    </source>
</evidence>
<name>A0A6I4WDS6_9ACTN</name>
<evidence type="ECO:0000313" key="4">
    <source>
        <dbReference type="Proteomes" id="UP000431901"/>
    </source>
</evidence>
<reference evidence="3 4" key="1">
    <citation type="submission" date="2019-12" db="EMBL/GenBank/DDBJ databases">
        <title>Nocardia macrotermitis sp. nov. and Nocardia aurantia sp. nov., isolated from the gut of the fungus growing-termite Macrotermes natalensis.</title>
        <authorList>
            <person name="Christine B."/>
            <person name="Rene B."/>
        </authorList>
    </citation>
    <scope>NUCLEOTIDE SEQUENCE [LARGE SCALE GENOMIC DNA]</scope>
    <source>
        <strain evidence="3 4">DSM 102126</strain>
    </source>
</reference>
<keyword evidence="1" id="KW-0175">Coiled coil</keyword>
<comment type="caution">
    <text evidence="3">The sequence shown here is derived from an EMBL/GenBank/DDBJ whole genome shotgun (WGS) entry which is preliminary data.</text>
</comment>
<keyword evidence="4" id="KW-1185">Reference proteome</keyword>